<accession>A0A7W6JP89</accession>
<reference evidence="2 3" key="1">
    <citation type="submission" date="2020-08" db="EMBL/GenBank/DDBJ databases">
        <title>Genomic Encyclopedia of Type Strains, Phase IV (KMG-IV): sequencing the most valuable type-strain genomes for metagenomic binning, comparative biology and taxonomic classification.</title>
        <authorList>
            <person name="Goeker M."/>
        </authorList>
    </citation>
    <scope>NUCLEOTIDE SEQUENCE [LARGE SCALE GENOMIC DNA]</scope>
    <source>
        <strain evidence="2 3">DSM 101806</strain>
    </source>
</reference>
<protein>
    <submittedName>
        <fullName evidence="2">Uncharacterized protein</fullName>
    </submittedName>
</protein>
<sequence>MLRELAADWARPGMLVPTLCAVVLMAAILVAGREPALTPPSSLAFAGLPVSGTAEDARRAGFTKCVKIDAFRARCRRDPVLVMGQGPYEAAVDLIGSRGQGGFDHLTLWKNGGQEEIYRLVEALQRRGWVHCETGNERWGDQDIYTRPGASVRAWMDLSYYGKRRVRIMPLWKDRERICKPYH</sequence>
<dbReference type="AlphaFoldDB" id="A0A7W6JP89"/>
<proteinExistence type="predicted"/>
<keyword evidence="3" id="KW-1185">Reference proteome</keyword>
<evidence type="ECO:0000313" key="3">
    <source>
        <dbReference type="Proteomes" id="UP000557392"/>
    </source>
</evidence>
<evidence type="ECO:0000256" key="1">
    <source>
        <dbReference type="SAM" id="Phobius"/>
    </source>
</evidence>
<feature type="transmembrane region" description="Helical" evidence="1">
    <location>
        <begin position="12"/>
        <end position="32"/>
    </location>
</feature>
<gene>
    <name evidence="2" type="ORF">GGR46_000567</name>
</gene>
<name>A0A7W6JP89_9SPHN</name>
<comment type="caution">
    <text evidence="2">The sequence shown here is derived from an EMBL/GenBank/DDBJ whole genome shotgun (WGS) entry which is preliminary data.</text>
</comment>
<evidence type="ECO:0000313" key="2">
    <source>
        <dbReference type="EMBL" id="MBB4097034.1"/>
    </source>
</evidence>
<organism evidence="2 3">
    <name type="scientific">Sphingomonas kyeonggiensis</name>
    <dbReference type="NCBI Taxonomy" id="1268553"/>
    <lineage>
        <taxon>Bacteria</taxon>
        <taxon>Pseudomonadati</taxon>
        <taxon>Pseudomonadota</taxon>
        <taxon>Alphaproteobacteria</taxon>
        <taxon>Sphingomonadales</taxon>
        <taxon>Sphingomonadaceae</taxon>
        <taxon>Sphingomonas</taxon>
    </lineage>
</organism>
<keyword evidence="1" id="KW-0472">Membrane</keyword>
<dbReference type="RefSeq" id="WP_246425877.1">
    <property type="nucleotide sequence ID" value="NZ_JACIEH010000001.1"/>
</dbReference>
<dbReference type="Proteomes" id="UP000557392">
    <property type="component" value="Unassembled WGS sequence"/>
</dbReference>
<dbReference type="EMBL" id="JACIEH010000001">
    <property type="protein sequence ID" value="MBB4097034.1"/>
    <property type="molecule type" value="Genomic_DNA"/>
</dbReference>
<keyword evidence="1" id="KW-1133">Transmembrane helix</keyword>
<keyword evidence="1" id="KW-0812">Transmembrane</keyword>